<dbReference type="EC" id="2.1.1.216" evidence="7 9"/>
<comment type="similarity">
    <text evidence="9">Belongs to the class I-like SAM-binding methyltransferase superfamily. Trm1 family.</text>
</comment>
<keyword evidence="6 9" id="KW-0694">RNA-binding</keyword>
<proteinExistence type="inferred from homology"/>
<feature type="region of interest" description="Disordered" evidence="10">
    <location>
        <begin position="474"/>
        <end position="504"/>
    </location>
</feature>
<gene>
    <name evidence="11" type="ORF">PCOR1329_LOCUS64525</name>
</gene>
<dbReference type="Pfam" id="PF02005">
    <property type="entry name" value="TRM"/>
    <property type="match status" value="1"/>
</dbReference>
<keyword evidence="5 9" id="KW-0819">tRNA processing</keyword>
<dbReference type="Gene3D" id="3.40.50.150">
    <property type="entry name" value="Vaccinia Virus protein VP39"/>
    <property type="match status" value="1"/>
</dbReference>
<dbReference type="NCBIfam" id="TIGR00308">
    <property type="entry name" value="TRM1"/>
    <property type="match status" value="1"/>
</dbReference>
<accession>A0ABN9W6T2</accession>
<reference evidence="11" key="1">
    <citation type="submission" date="2023-10" db="EMBL/GenBank/DDBJ databases">
        <authorList>
            <person name="Chen Y."/>
            <person name="Shah S."/>
            <person name="Dougan E. K."/>
            <person name="Thang M."/>
            <person name="Chan C."/>
        </authorList>
    </citation>
    <scope>NUCLEOTIDE SEQUENCE [LARGE SCALE GENOMIC DNA]</scope>
</reference>
<feature type="non-terminal residue" evidence="11">
    <location>
        <position position="1"/>
    </location>
</feature>
<protein>
    <recommendedName>
        <fullName evidence="7 9">tRNA (guanine(26)-N(2))-dimethyltransferase</fullName>
        <ecNumber evidence="7 9">2.1.1.216</ecNumber>
    </recommendedName>
</protein>
<evidence type="ECO:0000256" key="7">
    <source>
        <dbReference type="ARBA" id="ARBA00039099"/>
    </source>
</evidence>
<organism evidence="11 12">
    <name type="scientific">Prorocentrum cordatum</name>
    <dbReference type="NCBI Taxonomy" id="2364126"/>
    <lineage>
        <taxon>Eukaryota</taxon>
        <taxon>Sar</taxon>
        <taxon>Alveolata</taxon>
        <taxon>Dinophyceae</taxon>
        <taxon>Prorocentrales</taxon>
        <taxon>Prorocentraceae</taxon>
        <taxon>Prorocentrum</taxon>
    </lineage>
</organism>
<evidence type="ECO:0000256" key="1">
    <source>
        <dbReference type="ARBA" id="ARBA00022555"/>
    </source>
</evidence>
<sequence length="504" mass="54223">EEAPRTTVREGLAEVLAPGGRAAEEAPQEAPADVFYNPAQVFNRDLSVLVLAAFARRRAAGPSERRAGSAAPPRGLLVLDALSATGIRSIRYAREFGDGADGVHRIVANDLDTAAAAAIARNVAHNGIPAGRVEVSCEDAALHMYARRACGPRGAGASAYDVIDLDPYGTAVPFLDSAVQAVADGGLLCITSTDMRVLGGNTPETCFVRYGGTALKRGYLHEMALRLLLHAVVAAAARYGREARPLVCCSLDFYVRIFVQVSSAAARAKHTAARTGTVSQCVQCDSFFVQPLGEAAEGPKDGQTKFRPAHLVSPGPECPECGGRFEIGGPFHIGRLHDEEFVQSCLELCEHPEQFPGVTSWKKVAGLLTAISEEHADIPLYYRVPQLCKSLKLNPIPMRLIRGTLGALGYRVSHFHREPEAIKTDAPNHVVYDLMRLWAREHPPKALPLPRVIEKAVQLGAAFEWTEEAKPTGKVRPKFLPNPAPHWGPMSRARGAGHAREAVG</sequence>
<evidence type="ECO:0000256" key="10">
    <source>
        <dbReference type="SAM" id="MobiDB-lite"/>
    </source>
</evidence>
<dbReference type="Proteomes" id="UP001189429">
    <property type="component" value="Unassembled WGS sequence"/>
</dbReference>
<dbReference type="Gene3D" id="3.30.56.70">
    <property type="entry name" value="N2,N2-dimethylguanosine tRNA methyltransferase, C-terminal domain"/>
    <property type="match status" value="1"/>
</dbReference>
<evidence type="ECO:0000256" key="4">
    <source>
        <dbReference type="ARBA" id="ARBA00022691"/>
    </source>
</evidence>
<evidence type="ECO:0000256" key="3">
    <source>
        <dbReference type="ARBA" id="ARBA00022679"/>
    </source>
</evidence>
<dbReference type="InterPro" id="IPR042296">
    <property type="entry name" value="tRNA_met_Trm1_C"/>
</dbReference>
<evidence type="ECO:0000313" key="12">
    <source>
        <dbReference type="Proteomes" id="UP001189429"/>
    </source>
</evidence>
<dbReference type="PANTHER" id="PTHR10631">
    <property type="entry name" value="N 2 ,N 2 -DIMETHYLGUANOSINE TRNA METHYLTRANSFERASE"/>
    <property type="match status" value="1"/>
</dbReference>
<evidence type="ECO:0000256" key="8">
    <source>
        <dbReference type="ARBA" id="ARBA00051897"/>
    </source>
</evidence>
<dbReference type="EMBL" id="CAUYUJ010018230">
    <property type="protein sequence ID" value="CAK0881810.1"/>
    <property type="molecule type" value="Genomic_DNA"/>
</dbReference>
<name>A0ABN9W6T2_9DINO</name>
<dbReference type="PROSITE" id="PS51626">
    <property type="entry name" value="SAM_MT_TRM1"/>
    <property type="match status" value="1"/>
</dbReference>
<comment type="caution">
    <text evidence="11">The sequence shown here is derived from an EMBL/GenBank/DDBJ whole genome shotgun (WGS) entry which is preliminary data.</text>
</comment>
<comment type="catalytic activity">
    <reaction evidence="8 9">
        <text>guanosine(26) in tRNA + 2 S-adenosyl-L-methionine = N(2)-dimethylguanosine(26) in tRNA + 2 S-adenosyl-L-homocysteine + 2 H(+)</text>
        <dbReference type="Rhea" id="RHEA:43140"/>
        <dbReference type="Rhea" id="RHEA-COMP:10359"/>
        <dbReference type="Rhea" id="RHEA-COMP:10360"/>
        <dbReference type="ChEBI" id="CHEBI:15378"/>
        <dbReference type="ChEBI" id="CHEBI:57856"/>
        <dbReference type="ChEBI" id="CHEBI:59789"/>
        <dbReference type="ChEBI" id="CHEBI:74269"/>
        <dbReference type="ChEBI" id="CHEBI:74513"/>
        <dbReference type="EC" id="2.1.1.216"/>
    </reaction>
</comment>
<keyword evidence="4 9" id="KW-0949">S-adenosyl-L-methionine</keyword>
<dbReference type="SUPFAM" id="SSF53335">
    <property type="entry name" value="S-adenosyl-L-methionine-dependent methyltransferases"/>
    <property type="match status" value="1"/>
</dbReference>
<keyword evidence="12" id="KW-1185">Reference proteome</keyword>
<keyword evidence="1 9" id="KW-0820">tRNA-binding</keyword>
<keyword evidence="2 9" id="KW-0489">Methyltransferase</keyword>
<evidence type="ECO:0000313" key="11">
    <source>
        <dbReference type="EMBL" id="CAK0881810.1"/>
    </source>
</evidence>
<dbReference type="InterPro" id="IPR002905">
    <property type="entry name" value="Trm1"/>
</dbReference>
<evidence type="ECO:0000256" key="2">
    <source>
        <dbReference type="ARBA" id="ARBA00022603"/>
    </source>
</evidence>
<feature type="region of interest" description="Disordered" evidence="10">
    <location>
        <begin position="1"/>
        <end position="24"/>
    </location>
</feature>
<evidence type="ECO:0000256" key="6">
    <source>
        <dbReference type="ARBA" id="ARBA00022884"/>
    </source>
</evidence>
<evidence type="ECO:0000256" key="9">
    <source>
        <dbReference type="PROSITE-ProRule" id="PRU00958"/>
    </source>
</evidence>
<dbReference type="InterPro" id="IPR029063">
    <property type="entry name" value="SAM-dependent_MTases_sf"/>
</dbReference>
<keyword evidence="3 9" id="KW-0808">Transferase</keyword>
<evidence type="ECO:0000256" key="5">
    <source>
        <dbReference type="ARBA" id="ARBA00022694"/>
    </source>
</evidence>
<dbReference type="PANTHER" id="PTHR10631:SF3">
    <property type="entry name" value="TRNA (GUANINE(26)-N(2))-DIMETHYLTRANSFERASE"/>
    <property type="match status" value="1"/>
</dbReference>